<reference evidence="6 7" key="1">
    <citation type="submission" date="2014-04" db="EMBL/GenBank/DDBJ databases">
        <authorList>
            <consortium name="DOE Joint Genome Institute"/>
            <person name="Kuo A."/>
            <person name="Tarkka M."/>
            <person name="Buscot F."/>
            <person name="Kohler A."/>
            <person name="Nagy L.G."/>
            <person name="Floudas D."/>
            <person name="Copeland A."/>
            <person name="Barry K.W."/>
            <person name="Cichocki N."/>
            <person name="Veneault-Fourrey C."/>
            <person name="LaButti K."/>
            <person name="Lindquist E.A."/>
            <person name="Lipzen A."/>
            <person name="Lundell T."/>
            <person name="Morin E."/>
            <person name="Murat C."/>
            <person name="Sun H."/>
            <person name="Tunlid A."/>
            <person name="Henrissat B."/>
            <person name="Grigoriev I.V."/>
            <person name="Hibbett D.S."/>
            <person name="Martin F."/>
            <person name="Nordberg H.P."/>
            <person name="Cantor M.N."/>
            <person name="Hua S.X."/>
        </authorList>
    </citation>
    <scope>NUCLEOTIDE SEQUENCE [LARGE SCALE GENOMIC DNA]</scope>
    <source>
        <strain evidence="6 7">F 1598</strain>
    </source>
</reference>
<dbReference type="GO" id="GO:0008270">
    <property type="term" value="F:zinc ion binding"/>
    <property type="evidence" value="ECO:0007669"/>
    <property type="project" value="UniProtKB-KW"/>
</dbReference>
<protein>
    <submittedName>
        <fullName evidence="6">Uncharacterized protein</fullName>
    </submittedName>
</protein>
<sequence length="187" mass="20922">QLKSWTSAVYSHFKPPSITQEDGKVTYTFVCKKSPSIKVTRVRHDDSTSNLVCHVKACDGGLAMARSGSITEFAQGSTYTPHKFRMKLALWVTRHHQPFAIVEDDELVEIFTDLNNKEYPGKLHLCADGWTSPNVISFIGLTVHWAEDGHIQSTILDFVKYVHNLILAFTADNASNNNTLVDELGDL</sequence>
<name>A0A0C3AMS4_PILCF</name>
<dbReference type="InterPro" id="IPR012337">
    <property type="entry name" value="RNaseH-like_sf"/>
</dbReference>
<keyword evidence="4" id="KW-0862">Zinc</keyword>
<dbReference type="GO" id="GO:0005634">
    <property type="term" value="C:nucleus"/>
    <property type="evidence" value="ECO:0007669"/>
    <property type="project" value="UniProtKB-SubCell"/>
</dbReference>
<keyword evidence="2" id="KW-0479">Metal-binding</keyword>
<dbReference type="InterPro" id="IPR052035">
    <property type="entry name" value="ZnF_BED_domain_contain"/>
</dbReference>
<dbReference type="PANTHER" id="PTHR46481">
    <property type="entry name" value="ZINC FINGER BED DOMAIN-CONTAINING PROTEIN 4"/>
    <property type="match status" value="1"/>
</dbReference>
<evidence type="ECO:0000256" key="4">
    <source>
        <dbReference type="ARBA" id="ARBA00022833"/>
    </source>
</evidence>
<evidence type="ECO:0000256" key="1">
    <source>
        <dbReference type="ARBA" id="ARBA00004123"/>
    </source>
</evidence>
<keyword evidence="5" id="KW-0539">Nucleus</keyword>
<feature type="non-terminal residue" evidence="6">
    <location>
        <position position="1"/>
    </location>
</feature>
<feature type="non-terminal residue" evidence="6">
    <location>
        <position position="187"/>
    </location>
</feature>
<evidence type="ECO:0000256" key="5">
    <source>
        <dbReference type="ARBA" id="ARBA00023242"/>
    </source>
</evidence>
<dbReference type="HOGENOM" id="CLU_1355062_0_0_1"/>
<keyword evidence="7" id="KW-1185">Reference proteome</keyword>
<proteinExistence type="predicted"/>
<evidence type="ECO:0000256" key="3">
    <source>
        <dbReference type="ARBA" id="ARBA00022771"/>
    </source>
</evidence>
<evidence type="ECO:0000256" key="2">
    <source>
        <dbReference type="ARBA" id="ARBA00022723"/>
    </source>
</evidence>
<dbReference type="SUPFAM" id="SSF53098">
    <property type="entry name" value="Ribonuclease H-like"/>
    <property type="match status" value="1"/>
</dbReference>
<dbReference type="OrthoDB" id="2740733at2759"/>
<comment type="subcellular location">
    <subcellularLocation>
        <location evidence="1">Nucleus</location>
    </subcellularLocation>
</comment>
<evidence type="ECO:0000313" key="7">
    <source>
        <dbReference type="Proteomes" id="UP000054166"/>
    </source>
</evidence>
<dbReference type="InParanoid" id="A0A0C3AMS4"/>
<keyword evidence="3" id="KW-0863">Zinc-finger</keyword>
<accession>A0A0C3AMS4</accession>
<dbReference type="Proteomes" id="UP000054166">
    <property type="component" value="Unassembled WGS sequence"/>
</dbReference>
<organism evidence="6 7">
    <name type="scientific">Piloderma croceum (strain F 1598)</name>
    <dbReference type="NCBI Taxonomy" id="765440"/>
    <lineage>
        <taxon>Eukaryota</taxon>
        <taxon>Fungi</taxon>
        <taxon>Dikarya</taxon>
        <taxon>Basidiomycota</taxon>
        <taxon>Agaricomycotina</taxon>
        <taxon>Agaricomycetes</taxon>
        <taxon>Agaricomycetidae</taxon>
        <taxon>Atheliales</taxon>
        <taxon>Atheliaceae</taxon>
        <taxon>Piloderma</taxon>
    </lineage>
</organism>
<evidence type="ECO:0000313" key="6">
    <source>
        <dbReference type="EMBL" id="KIM75183.1"/>
    </source>
</evidence>
<gene>
    <name evidence="6" type="ORF">PILCRDRAFT_47678</name>
</gene>
<reference evidence="7" key="2">
    <citation type="submission" date="2015-01" db="EMBL/GenBank/DDBJ databases">
        <title>Evolutionary Origins and Diversification of the Mycorrhizal Mutualists.</title>
        <authorList>
            <consortium name="DOE Joint Genome Institute"/>
            <consortium name="Mycorrhizal Genomics Consortium"/>
            <person name="Kohler A."/>
            <person name="Kuo A."/>
            <person name="Nagy L.G."/>
            <person name="Floudas D."/>
            <person name="Copeland A."/>
            <person name="Barry K.W."/>
            <person name="Cichocki N."/>
            <person name="Veneault-Fourrey C."/>
            <person name="LaButti K."/>
            <person name="Lindquist E.A."/>
            <person name="Lipzen A."/>
            <person name="Lundell T."/>
            <person name="Morin E."/>
            <person name="Murat C."/>
            <person name="Riley R."/>
            <person name="Ohm R."/>
            <person name="Sun H."/>
            <person name="Tunlid A."/>
            <person name="Henrissat B."/>
            <person name="Grigoriev I.V."/>
            <person name="Hibbett D.S."/>
            <person name="Martin F."/>
        </authorList>
    </citation>
    <scope>NUCLEOTIDE SEQUENCE [LARGE SCALE GENOMIC DNA]</scope>
    <source>
        <strain evidence="7">F 1598</strain>
    </source>
</reference>
<dbReference type="PANTHER" id="PTHR46481:SF10">
    <property type="entry name" value="ZINC FINGER BED DOMAIN-CONTAINING PROTEIN 39"/>
    <property type="match status" value="1"/>
</dbReference>
<dbReference type="EMBL" id="KN833049">
    <property type="protein sequence ID" value="KIM75183.1"/>
    <property type="molecule type" value="Genomic_DNA"/>
</dbReference>
<dbReference type="AlphaFoldDB" id="A0A0C3AMS4"/>